<dbReference type="RefSeq" id="WP_189170383.1">
    <property type="nucleotide sequence ID" value="NZ_BMQB01000005.1"/>
</dbReference>
<dbReference type="PANTHER" id="PTHR43252:SF6">
    <property type="entry name" value="NEGATIVE TRANSCRIPTION REGULATOR PADR"/>
    <property type="match status" value="1"/>
</dbReference>
<dbReference type="EMBL" id="BMQB01000005">
    <property type="protein sequence ID" value="GGJ94979.1"/>
    <property type="molecule type" value="Genomic_DNA"/>
</dbReference>
<reference evidence="3" key="2">
    <citation type="submission" date="2020-09" db="EMBL/GenBank/DDBJ databases">
        <authorList>
            <person name="Sun Q."/>
            <person name="Ohkuma M."/>
        </authorList>
    </citation>
    <scope>NUCLEOTIDE SEQUENCE</scope>
    <source>
        <strain evidence="3">JCM 3090</strain>
    </source>
</reference>
<sequence length="185" mass="19640">MSTPHVLLGLLATGPAHGYDLKRAYDARLPRTRPLAYGQVYATLGRLTRDGLVRAAGTGRGAGPERTTYAVTDAGRAALAAWLDDVEPPAPYAAGALLARVVVALLTTDPARARAHLGRQRAAHSARLRELTARRGDPATGPGERMAVDHAILHLDADLRWIQHTTAHLADLAAEMNPERVGGEG</sequence>
<feature type="domain" description="Transcription regulator PadR C-terminal" evidence="2">
    <location>
        <begin position="104"/>
        <end position="169"/>
    </location>
</feature>
<evidence type="ECO:0000313" key="3">
    <source>
        <dbReference type="EMBL" id="GGJ94979.1"/>
    </source>
</evidence>
<evidence type="ECO:0000259" key="2">
    <source>
        <dbReference type="Pfam" id="PF10400"/>
    </source>
</evidence>
<dbReference type="Gene3D" id="1.10.10.10">
    <property type="entry name" value="Winged helix-like DNA-binding domain superfamily/Winged helix DNA-binding domain"/>
    <property type="match status" value="1"/>
</dbReference>
<feature type="domain" description="Transcription regulator PadR N-terminal" evidence="1">
    <location>
        <begin position="7"/>
        <end position="80"/>
    </location>
</feature>
<dbReference type="SUPFAM" id="SSF46785">
    <property type="entry name" value="Winged helix' DNA-binding domain"/>
    <property type="match status" value="1"/>
</dbReference>
<reference evidence="3" key="1">
    <citation type="journal article" date="2014" name="Int. J. Syst. Evol. Microbiol.">
        <title>Complete genome sequence of Corynebacterium casei LMG S-19264T (=DSM 44701T), isolated from a smear-ripened cheese.</title>
        <authorList>
            <consortium name="US DOE Joint Genome Institute (JGI-PGF)"/>
            <person name="Walter F."/>
            <person name="Albersmeier A."/>
            <person name="Kalinowski J."/>
            <person name="Ruckert C."/>
        </authorList>
    </citation>
    <scope>NUCLEOTIDE SEQUENCE</scope>
    <source>
        <strain evidence="3">JCM 3090</strain>
    </source>
</reference>
<dbReference type="Pfam" id="PF03551">
    <property type="entry name" value="PadR"/>
    <property type="match status" value="1"/>
</dbReference>
<evidence type="ECO:0000313" key="4">
    <source>
        <dbReference type="Proteomes" id="UP000649739"/>
    </source>
</evidence>
<dbReference type="InterPro" id="IPR018309">
    <property type="entry name" value="Tscrpt_reg_PadR_C"/>
</dbReference>
<accession>A0A8J3BBP8</accession>
<dbReference type="AlphaFoldDB" id="A0A8J3BBP8"/>
<protein>
    <submittedName>
        <fullName evidence="3">PadR family transcriptional regulator</fullName>
    </submittedName>
</protein>
<dbReference type="Proteomes" id="UP000649739">
    <property type="component" value="Unassembled WGS sequence"/>
</dbReference>
<keyword evidence="4" id="KW-1185">Reference proteome</keyword>
<dbReference type="InterPro" id="IPR005149">
    <property type="entry name" value="Tscrpt_reg_PadR_N"/>
</dbReference>
<dbReference type="InterPro" id="IPR036390">
    <property type="entry name" value="WH_DNA-bd_sf"/>
</dbReference>
<proteinExistence type="predicted"/>
<organism evidence="3 4">
    <name type="scientific">Pilimelia anulata</name>
    <dbReference type="NCBI Taxonomy" id="53371"/>
    <lineage>
        <taxon>Bacteria</taxon>
        <taxon>Bacillati</taxon>
        <taxon>Actinomycetota</taxon>
        <taxon>Actinomycetes</taxon>
        <taxon>Micromonosporales</taxon>
        <taxon>Micromonosporaceae</taxon>
        <taxon>Pilimelia</taxon>
    </lineage>
</organism>
<dbReference type="Pfam" id="PF10400">
    <property type="entry name" value="Vir_act_alpha_C"/>
    <property type="match status" value="1"/>
</dbReference>
<evidence type="ECO:0000259" key="1">
    <source>
        <dbReference type="Pfam" id="PF03551"/>
    </source>
</evidence>
<dbReference type="InterPro" id="IPR036388">
    <property type="entry name" value="WH-like_DNA-bd_sf"/>
</dbReference>
<name>A0A8J3BBP8_9ACTN</name>
<comment type="caution">
    <text evidence="3">The sequence shown here is derived from an EMBL/GenBank/DDBJ whole genome shotgun (WGS) entry which is preliminary data.</text>
</comment>
<dbReference type="PANTHER" id="PTHR43252">
    <property type="entry name" value="TRANSCRIPTIONAL REGULATOR YQJI"/>
    <property type="match status" value="1"/>
</dbReference>
<gene>
    <name evidence="3" type="ORF">GCM10010123_25970</name>
</gene>